<reference evidence="1" key="1">
    <citation type="submission" date="2015-11" db="EMBL/GenBank/DDBJ databases">
        <title>De novo transcriptome assembly of four potential Pierce s Disease insect vectors from Arizona vineyards.</title>
        <authorList>
            <person name="Tassone E.E."/>
        </authorList>
    </citation>
    <scope>NUCLEOTIDE SEQUENCE</scope>
</reference>
<feature type="non-terminal residue" evidence="1">
    <location>
        <position position="1"/>
    </location>
</feature>
<dbReference type="Gene3D" id="3.30.420.10">
    <property type="entry name" value="Ribonuclease H-like superfamily/Ribonuclease H"/>
    <property type="match status" value="1"/>
</dbReference>
<evidence type="ECO:0000313" key="1">
    <source>
        <dbReference type="EMBL" id="JAT31994.1"/>
    </source>
</evidence>
<organism evidence="1">
    <name type="scientific">Graphocephala atropunctata</name>
    <dbReference type="NCBI Taxonomy" id="36148"/>
    <lineage>
        <taxon>Eukaryota</taxon>
        <taxon>Metazoa</taxon>
        <taxon>Ecdysozoa</taxon>
        <taxon>Arthropoda</taxon>
        <taxon>Hexapoda</taxon>
        <taxon>Insecta</taxon>
        <taxon>Pterygota</taxon>
        <taxon>Neoptera</taxon>
        <taxon>Paraneoptera</taxon>
        <taxon>Hemiptera</taxon>
        <taxon>Auchenorrhyncha</taxon>
        <taxon>Membracoidea</taxon>
        <taxon>Cicadellidae</taxon>
        <taxon>Cicadellinae</taxon>
        <taxon>Cicadellini</taxon>
        <taxon>Graphocephala</taxon>
    </lineage>
</organism>
<protein>
    <recommendedName>
        <fullName evidence="2">Mos1 transposase HTH domain-containing protein</fullName>
    </recommendedName>
</protein>
<dbReference type="EMBL" id="GEBQ01007983">
    <property type="protein sequence ID" value="JAT31994.1"/>
    <property type="molecule type" value="Transcribed_RNA"/>
</dbReference>
<name>A0A1B6M822_9HEMI</name>
<dbReference type="InterPro" id="IPR036397">
    <property type="entry name" value="RNaseH_sf"/>
</dbReference>
<gene>
    <name evidence="1" type="ORF">g.28123</name>
</gene>
<dbReference type="AlphaFoldDB" id="A0A1B6M822"/>
<sequence>TIKPPTNCELESVIRSLQADGCSAAEIHRRMSVVYGEHRMSDSERKWCRKFALYDNTETKEQSKEWIHIIHYCSSPSPKIQAGFYQEVNNGYDISGTKKACLMKQGTAITNEAYYETLHHLWSAIQNQRRGMLSSGVVLTHDKS</sequence>
<proteinExistence type="predicted"/>
<accession>A0A1B6M822</accession>
<evidence type="ECO:0008006" key="2">
    <source>
        <dbReference type="Google" id="ProtNLM"/>
    </source>
</evidence>
<dbReference type="GO" id="GO:0003676">
    <property type="term" value="F:nucleic acid binding"/>
    <property type="evidence" value="ECO:0007669"/>
    <property type="project" value="InterPro"/>
</dbReference>